<dbReference type="AlphaFoldDB" id="A0A3D8Q7P5"/>
<feature type="repeat" description="ANK" evidence="3">
    <location>
        <begin position="412"/>
        <end position="444"/>
    </location>
</feature>
<dbReference type="Gene3D" id="1.25.40.20">
    <property type="entry name" value="Ankyrin repeat-containing domain"/>
    <property type="match status" value="3"/>
</dbReference>
<feature type="repeat" description="ANK" evidence="3">
    <location>
        <begin position="228"/>
        <end position="260"/>
    </location>
</feature>
<dbReference type="PANTHER" id="PTHR24198">
    <property type="entry name" value="ANKYRIN REPEAT AND PROTEIN KINASE DOMAIN-CONTAINING PROTEIN"/>
    <property type="match status" value="1"/>
</dbReference>
<dbReference type="GeneID" id="38121744"/>
<feature type="domain" description="F-box" evidence="4">
    <location>
        <begin position="5"/>
        <end position="41"/>
    </location>
</feature>
<evidence type="ECO:0000256" key="3">
    <source>
        <dbReference type="PROSITE-ProRule" id="PRU00023"/>
    </source>
</evidence>
<feature type="repeat" description="ANK" evidence="3">
    <location>
        <begin position="313"/>
        <end position="345"/>
    </location>
</feature>
<dbReference type="EMBL" id="PVWQ01000026">
    <property type="protein sequence ID" value="RDW57856.1"/>
    <property type="molecule type" value="Genomic_DNA"/>
</dbReference>
<dbReference type="SUPFAM" id="SSF48403">
    <property type="entry name" value="Ankyrin repeat"/>
    <property type="match status" value="2"/>
</dbReference>
<dbReference type="STRING" id="1810919.A0A3D8Q7P5"/>
<reference evidence="5 6" key="1">
    <citation type="journal article" date="2018" name="IMA Fungus">
        <title>IMA Genome-F 9: Draft genome sequence of Annulohypoxylon stygium, Aspergillus mulundensis, Berkeleyomyces basicola (syn. Thielaviopsis basicola), Ceratocystis smalleyi, two Cercospora beticola strains, Coleophoma cylindrospora, Fusarium fracticaudum, Phialophora cf. hyalina, and Morchella septimelata.</title>
        <authorList>
            <person name="Wingfield B.D."/>
            <person name="Bills G.F."/>
            <person name="Dong Y."/>
            <person name="Huang W."/>
            <person name="Nel W.J."/>
            <person name="Swalarsk-Parry B.S."/>
            <person name="Vaghefi N."/>
            <person name="Wilken P.M."/>
            <person name="An Z."/>
            <person name="de Beer Z.W."/>
            <person name="De Vos L."/>
            <person name="Chen L."/>
            <person name="Duong T.A."/>
            <person name="Gao Y."/>
            <person name="Hammerbacher A."/>
            <person name="Kikkert J.R."/>
            <person name="Li Y."/>
            <person name="Li H."/>
            <person name="Li K."/>
            <person name="Li Q."/>
            <person name="Liu X."/>
            <person name="Ma X."/>
            <person name="Naidoo K."/>
            <person name="Pethybridge S.J."/>
            <person name="Sun J."/>
            <person name="Steenkamp E.T."/>
            <person name="van der Nest M.A."/>
            <person name="van Wyk S."/>
            <person name="Wingfield M.J."/>
            <person name="Xiong C."/>
            <person name="Yue Q."/>
            <person name="Zhang X."/>
        </authorList>
    </citation>
    <scope>NUCLEOTIDE SEQUENCE [LARGE SCALE GENOMIC DNA]</scope>
    <source>
        <strain evidence="5 6">DSM 5745</strain>
    </source>
</reference>
<dbReference type="Pfam" id="PF12796">
    <property type="entry name" value="Ank_2"/>
    <property type="match status" value="2"/>
</dbReference>
<comment type="caution">
    <text evidence="5">The sequence shown here is derived from an EMBL/GenBank/DDBJ whole genome shotgun (WGS) entry which is preliminary data.</text>
</comment>
<gene>
    <name evidence="5" type="ORF">DSM5745_11374</name>
</gene>
<evidence type="ECO:0000256" key="1">
    <source>
        <dbReference type="ARBA" id="ARBA00022737"/>
    </source>
</evidence>
<name>A0A3D8Q7P5_9EURO</name>
<dbReference type="OrthoDB" id="4772757at2759"/>
<dbReference type="PROSITE" id="PS50088">
    <property type="entry name" value="ANK_REPEAT"/>
    <property type="match status" value="3"/>
</dbReference>
<organism evidence="5 6">
    <name type="scientific">Aspergillus mulundensis</name>
    <dbReference type="NCBI Taxonomy" id="1810919"/>
    <lineage>
        <taxon>Eukaryota</taxon>
        <taxon>Fungi</taxon>
        <taxon>Dikarya</taxon>
        <taxon>Ascomycota</taxon>
        <taxon>Pezizomycotina</taxon>
        <taxon>Eurotiomycetes</taxon>
        <taxon>Eurotiomycetidae</taxon>
        <taxon>Eurotiales</taxon>
        <taxon>Aspergillaceae</taxon>
        <taxon>Aspergillus</taxon>
        <taxon>Aspergillus subgen. Nidulantes</taxon>
    </lineage>
</organism>
<dbReference type="Proteomes" id="UP000256690">
    <property type="component" value="Unassembled WGS sequence"/>
</dbReference>
<evidence type="ECO:0000259" key="4">
    <source>
        <dbReference type="PROSITE" id="PS50181"/>
    </source>
</evidence>
<dbReference type="PROSITE" id="PS50181">
    <property type="entry name" value="FBOX"/>
    <property type="match status" value="1"/>
</dbReference>
<evidence type="ECO:0000256" key="2">
    <source>
        <dbReference type="ARBA" id="ARBA00023043"/>
    </source>
</evidence>
<proteinExistence type="predicted"/>
<dbReference type="PROSITE" id="PS50297">
    <property type="entry name" value="ANK_REP_REGION"/>
    <property type="match status" value="3"/>
</dbReference>
<dbReference type="InterPro" id="IPR036770">
    <property type="entry name" value="Ankyrin_rpt-contain_sf"/>
</dbReference>
<sequence>MSTPTFPLFDLPEELILSVLDFSEPRDLAAFIRASHESRRIGHSALYSSCRPIMEKQKAFLWAAENNQPKLLEYLTRDILPIIKKDESFRNIALLNAARSGCCEVATLLLDNGAKPYMDPFMEAVSKDKLEVIKLFVTRGAKIEQFPNHPIDHGIYVRLGKDNILHFAAMEGAASVVEYILSSDFGLNINSVDPFNYTPLMKAVQGSHATTVAILLKHAADTEIPTAGGLTPLSYAAAQKPTGIVKQLLDAGANIHVCQGGESPLVSAVIWNAMYHPNAGSDRIADSHRAHATIRLLLDRGVDINHPRSFRHKKDTALHLAAAAGDADMVRLLLSYKPSLDVTDTLGATPLAYATRFPAVVELLLDAGASLCSADTPGTNYPLCMAVVKKHTASARLLIARRPEGIDGTDPMGRSPLALAACWNRRKLMGMLVKAGADLDKRDCVGRTPRFEFIHASSEFLGCADKKRLYPKDLYGRWKSIMEKNDIHDYTNDDSSDDE</sequence>
<protein>
    <recommendedName>
        <fullName evidence="4">F-box domain-containing protein</fullName>
    </recommendedName>
</protein>
<evidence type="ECO:0000313" key="5">
    <source>
        <dbReference type="EMBL" id="RDW57856.1"/>
    </source>
</evidence>
<dbReference type="SMART" id="SM00248">
    <property type="entry name" value="ANK"/>
    <property type="match status" value="11"/>
</dbReference>
<keyword evidence="6" id="KW-1185">Reference proteome</keyword>
<dbReference type="InterPro" id="IPR002110">
    <property type="entry name" value="Ankyrin_rpt"/>
</dbReference>
<keyword evidence="1" id="KW-0677">Repeat</keyword>
<accession>A0A3D8Q7P5</accession>
<dbReference type="PANTHER" id="PTHR24198:SF165">
    <property type="entry name" value="ANKYRIN REPEAT-CONTAINING PROTEIN-RELATED"/>
    <property type="match status" value="1"/>
</dbReference>
<evidence type="ECO:0000313" key="6">
    <source>
        <dbReference type="Proteomes" id="UP000256690"/>
    </source>
</evidence>
<dbReference type="InterPro" id="IPR001810">
    <property type="entry name" value="F-box_dom"/>
</dbReference>
<dbReference type="Pfam" id="PF00023">
    <property type="entry name" value="Ank"/>
    <property type="match status" value="1"/>
</dbReference>
<dbReference type="RefSeq" id="XP_026598025.1">
    <property type="nucleotide sequence ID" value="XM_026753390.1"/>
</dbReference>
<keyword evidence="2 3" id="KW-0040">ANK repeat</keyword>